<dbReference type="HOGENOM" id="CLU_055360_1_0_9"/>
<sequence length="230" mass="25801">MKTIGVIGGMSWESTTTYYLELNRYINQKLGGYYSAKCILYNVQYQDIKDVHKNGDWDRAGEILVEAALSLKASGADFIILATNTMHIVAPRIKEAVDLPFLHIAEVTADRLLRDNINTVALLGTRFTMEKDFYKKVLVNQGINVLIPEKDQIEKIHEIINKELILGRVESSSRECFKNIILSLQKRSAQGVILGCTEIGLLIRQEDSVLPVYDTALLHADAAADYALKD</sequence>
<dbReference type="AlphaFoldDB" id="G7WIX1"/>
<dbReference type="InterPro" id="IPR004380">
    <property type="entry name" value="Asp_race"/>
</dbReference>
<dbReference type="GO" id="GO:0047661">
    <property type="term" value="F:amino-acid racemase activity"/>
    <property type="evidence" value="ECO:0007669"/>
    <property type="project" value="InterPro"/>
</dbReference>
<dbReference type="KEGG" id="dor:Desor_4263"/>
<dbReference type="Proteomes" id="UP000006346">
    <property type="component" value="Chromosome"/>
</dbReference>
<dbReference type="Gene3D" id="3.40.50.1860">
    <property type="match status" value="2"/>
</dbReference>
<dbReference type="EMBL" id="CP003108">
    <property type="protein sequence ID" value="AET69696.1"/>
    <property type="molecule type" value="Genomic_DNA"/>
</dbReference>
<name>G7WIX1_DESOD</name>
<accession>G7WIX1</accession>
<keyword evidence="2" id="KW-0413">Isomerase</keyword>
<dbReference type="SUPFAM" id="SSF53681">
    <property type="entry name" value="Aspartate/glutamate racemase"/>
    <property type="match status" value="2"/>
</dbReference>
<protein>
    <submittedName>
        <fullName evidence="3">Aspartate racemase</fullName>
    </submittedName>
</protein>
<dbReference type="PANTHER" id="PTHR21198">
    <property type="entry name" value="GLUTAMATE RACEMASE"/>
    <property type="match status" value="1"/>
</dbReference>
<keyword evidence="4" id="KW-1185">Reference proteome</keyword>
<dbReference type="PROSITE" id="PS00924">
    <property type="entry name" value="ASP_GLU_RACEMASE_2"/>
    <property type="match status" value="1"/>
</dbReference>
<dbReference type="InterPro" id="IPR001920">
    <property type="entry name" value="Asp/Glu_race"/>
</dbReference>
<evidence type="ECO:0000313" key="3">
    <source>
        <dbReference type="EMBL" id="AET69696.1"/>
    </source>
</evidence>
<dbReference type="InterPro" id="IPR015942">
    <property type="entry name" value="Asp/Glu/hydantoin_racemase"/>
</dbReference>
<dbReference type="Pfam" id="PF01177">
    <property type="entry name" value="Asp_Glu_race"/>
    <property type="match status" value="1"/>
</dbReference>
<reference evidence="4" key="1">
    <citation type="submission" date="2011-11" db="EMBL/GenBank/DDBJ databases">
        <title>Complete sequence of Desulfosporosinus orientis DSM 765.</title>
        <authorList>
            <person name="Lucas S."/>
            <person name="Han J."/>
            <person name="Lapidus A."/>
            <person name="Cheng J.-F."/>
            <person name="Goodwin L."/>
            <person name="Pitluck S."/>
            <person name="Peters L."/>
            <person name="Ovchinnikova G."/>
            <person name="Teshima H."/>
            <person name="Detter J.C."/>
            <person name="Han C."/>
            <person name="Tapia R."/>
            <person name="Land M."/>
            <person name="Hauser L."/>
            <person name="Kyrpides N."/>
            <person name="Ivanova N."/>
            <person name="Pagani I."/>
            <person name="Pester M."/>
            <person name="Spring S."/>
            <person name="Ollivier B."/>
            <person name="Rattei T."/>
            <person name="Klenk H.-P."/>
            <person name="Wagner M."/>
            <person name="Loy A."/>
            <person name="Woyke T."/>
        </authorList>
    </citation>
    <scope>NUCLEOTIDE SEQUENCE [LARGE SCALE GENOMIC DNA]</scope>
    <source>
        <strain evidence="4">ATCC 19365 / DSM 765 / NCIMB 8382 / VKM B-1628</strain>
    </source>
</reference>
<proteinExistence type="inferred from homology"/>
<dbReference type="eggNOG" id="COG1794">
    <property type="taxonomic scope" value="Bacteria"/>
</dbReference>
<dbReference type="PATRIC" id="fig|768706.3.peg.4321"/>
<evidence type="ECO:0000256" key="1">
    <source>
        <dbReference type="ARBA" id="ARBA00007847"/>
    </source>
</evidence>
<dbReference type="STRING" id="768706.Desor_4263"/>
<evidence type="ECO:0000256" key="2">
    <source>
        <dbReference type="ARBA" id="ARBA00023235"/>
    </source>
</evidence>
<dbReference type="InterPro" id="IPR033134">
    <property type="entry name" value="Asp/Glu_racemase_AS_2"/>
</dbReference>
<reference evidence="3 4" key="2">
    <citation type="journal article" date="2012" name="J. Bacteriol.">
        <title>Complete genome sequences of Desulfosporosinus orientis DSM765T, Desulfosporosinus youngiae DSM17734T, Desulfosporosinus meridiei DSM13257T, and Desulfosporosinus acidiphilus DSM22704T.</title>
        <authorList>
            <person name="Pester M."/>
            <person name="Brambilla E."/>
            <person name="Alazard D."/>
            <person name="Rattei T."/>
            <person name="Weinmaier T."/>
            <person name="Han J."/>
            <person name="Lucas S."/>
            <person name="Lapidus A."/>
            <person name="Cheng J.F."/>
            <person name="Goodwin L."/>
            <person name="Pitluck S."/>
            <person name="Peters L."/>
            <person name="Ovchinnikova G."/>
            <person name="Teshima H."/>
            <person name="Detter J.C."/>
            <person name="Han C.S."/>
            <person name="Tapia R."/>
            <person name="Land M.L."/>
            <person name="Hauser L."/>
            <person name="Kyrpides N.C."/>
            <person name="Ivanova N.N."/>
            <person name="Pagani I."/>
            <person name="Huntmann M."/>
            <person name="Wei C.L."/>
            <person name="Davenport K.W."/>
            <person name="Daligault H."/>
            <person name="Chain P.S."/>
            <person name="Chen A."/>
            <person name="Mavromatis K."/>
            <person name="Markowitz V."/>
            <person name="Szeto E."/>
            <person name="Mikhailova N."/>
            <person name="Pati A."/>
            <person name="Wagner M."/>
            <person name="Woyke T."/>
            <person name="Ollivier B."/>
            <person name="Klenk H.P."/>
            <person name="Spring S."/>
            <person name="Loy A."/>
        </authorList>
    </citation>
    <scope>NUCLEOTIDE SEQUENCE [LARGE SCALE GENOMIC DNA]</scope>
    <source>
        <strain evidence="4">ATCC 19365 / DSM 765 / NCIMB 8382 / VKM B-1628</strain>
    </source>
</reference>
<dbReference type="RefSeq" id="WP_014186503.1">
    <property type="nucleotide sequence ID" value="NC_016584.1"/>
</dbReference>
<dbReference type="OrthoDB" id="9803739at2"/>
<dbReference type="NCBIfam" id="TIGR00035">
    <property type="entry name" value="asp_race"/>
    <property type="match status" value="1"/>
</dbReference>
<dbReference type="PANTHER" id="PTHR21198:SF7">
    <property type="entry name" value="ASPARTATE-GLUTAMATE RACEMASE FAMILY"/>
    <property type="match status" value="1"/>
</dbReference>
<comment type="similarity">
    <text evidence="1">Belongs to the aspartate/glutamate racemases family.</text>
</comment>
<evidence type="ECO:0000313" key="4">
    <source>
        <dbReference type="Proteomes" id="UP000006346"/>
    </source>
</evidence>
<organism evidence="3 4">
    <name type="scientific">Desulfosporosinus orientis (strain ATCC 19365 / DSM 765 / NCIMB 8382 / VKM B-1628 / Singapore I)</name>
    <name type="common">Desulfotomaculum orientis</name>
    <dbReference type="NCBI Taxonomy" id="768706"/>
    <lineage>
        <taxon>Bacteria</taxon>
        <taxon>Bacillati</taxon>
        <taxon>Bacillota</taxon>
        <taxon>Clostridia</taxon>
        <taxon>Eubacteriales</taxon>
        <taxon>Desulfitobacteriaceae</taxon>
        <taxon>Desulfosporosinus</taxon>
    </lineage>
</organism>
<gene>
    <name evidence="3" type="ordered locus">Desor_4263</name>
</gene>